<dbReference type="AlphaFoldDB" id="A0A183JQW3"/>
<sequence>MKSMNITINLFGYSSDKIIFSVSKKTNNFPLLTLSDPVYNHENSMAYSERLFDLNVDKLIHVAQSLLMDAYQTQVMKQTRQHQVQT</sequence>
<reference evidence="1" key="1">
    <citation type="submission" date="2016-06" db="UniProtKB">
        <authorList>
            <consortium name="WormBaseParasite"/>
        </authorList>
    </citation>
    <scope>IDENTIFICATION</scope>
</reference>
<organism evidence="1">
    <name type="scientific">Schistosoma curassoni</name>
    <dbReference type="NCBI Taxonomy" id="6186"/>
    <lineage>
        <taxon>Eukaryota</taxon>
        <taxon>Metazoa</taxon>
        <taxon>Spiralia</taxon>
        <taxon>Lophotrochozoa</taxon>
        <taxon>Platyhelminthes</taxon>
        <taxon>Trematoda</taxon>
        <taxon>Digenea</taxon>
        <taxon>Strigeidida</taxon>
        <taxon>Schistosomatoidea</taxon>
        <taxon>Schistosomatidae</taxon>
        <taxon>Schistosoma</taxon>
    </lineage>
</organism>
<proteinExistence type="predicted"/>
<name>A0A183JQW3_9TREM</name>
<dbReference type="WBParaSite" id="SCUD_0000510201-mRNA-1">
    <property type="protein sequence ID" value="SCUD_0000510201-mRNA-1"/>
    <property type="gene ID" value="SCUD_0000510201"/>
</dbReference>
<protein>
    <submittedName>
        <fullName evidence="1">Cytosolic protein</fullName>
    </submittedName>
</protein>
<accession>A0A183JQW3</accession>
<evidence type="ECO:0000313" key="1">
    <source>
        <dbReference type="WBParaSite" id="SCUD_0000510201-mRNA-1"/>
    </source>
</evidence>